<evidence type="ECO:0000313" key="2">
    <source>
        <dbReference type="Proteomes" id="UP000838756"/>
    </source>
</evidence>
<keyword evidence="2" id="KW-1185">Reference proteome</keyword>
<dbReference type="AlphaFoldDB" id="A0A8S4RQK0"/>
<dbReference type="Proteomes" id="UP000838756">
    <property type="component" value="Unassembled WGS sequence"/>
</dbReference>
<protein>
    <submittedName>
        <fullName evidence="1">Jg6168 protein</fullName>
    </submittedName>
</protein>
<proteinExistence type="predicted"/>
<organism evidence="1 2">
    <name type="scientific">Pararge aegeria aegeria</name>
    <dbReference type="NCBI Taxonomy" id="348720"/>
    <lineage>
        <taxon>Eukaryota</taxon>
        <taxon>Metazoa</taxon>
        <taxon>Ecdysozoa</taxon>
        <taxon>Arthropoda</taxon>
        <taxon>Hexapoda</taxon>
        <taxon>Insecta</taxon>
        <taxon>Pterygota</taxon>
        <taxon>Neoptera</taxon>
        <taxon>Endopterygota</taxon>
        <taxon>Lepidoptera</taxon>
        <taxon>Glossata</taxon>
        <taxon>Ditrysia</taxon>
        <taxon>Papilionoidea</taxon>
        <taxon>Nymphalidae</taxon>
        <taxon>Satyrinae</taxon>
        <taxon>Satyrini</taxon>
        <taxon>Parargina</taxon>
        <taxon>Pararge</taxon>
    </lineage>
</organism>
<accession>A0A8S4RQK0</accession>
<gene>
    <name evidence="1" type="primary">jg6168</name>
    <name evidence="1" type="ORF">PAEG_LOCUS15856</name>
</gene>
<evidence type="ECO:0000313" key="1">
    <source>
        <dbReference type="EMBL" id="CAH2238817.1"/>
    </source>
</evidence>
<dbReference type="EMBL" id="CAKXAJ010025397">
    <property type="protein sequence ID" value="CAH2238817.1"/>
    <property type="molecule type" value="Genomic_DNA"/>
</dbReference>
<name>A0A8S4RQK0_9NEOP</name>
<sequence length="88" mass="10361">MQCSGLKSVVAKEHERVTIRSQDTRLRNTALIRYAIRRGVRTIWSRCLTDYQRRAENGMDILMRDHYVIRSKLIVGHNEIESFILEGE</sequence>
<comment type="caution">
    <text evidence="1">The sequence shown here is derived from an EMBL/GenBank/DDBJ whole genome shotgun (WGS) entry which is preliminary data.</text>
</comment>
<reference evidence="1" key="1">
    <citation type="submission" date="2022-03" db="EMBL/GenBank/DDBJ databases">
        <authorList>
            <person name="Lindestad O."/>
        </authorList>
    </citation>
    <scope>NUCLEOTIDE SEQUENCE</scope>
</reference>